<reference evidence="3" key="1">
    <citation type="submission" date="2015-12" db="EMBL/GenBank/DDBJ databases">
        <authorList>
            <person name="Sencilo A."/>
            <person name="Bamford D.H."/>
            <person name="Roine E."/>
        </authorList>
    </citation>
    <scope>NUCLEOTIDE SEQUENCE [LARGE SCALE GENOMIC DNA]</scope>
</reference>
<proteinExistence type="predicted"/>
<evidence type="ECO:0000313" key="2">
    <source>
        <dbReference type="EMBL" id="ALY07633.1"/>
    </source>
</evidence>
<sequence>MGRKPKEVNDAEKYLLQRMIPTRNPKPVMSLFPGYSGYKWGSPSENEAIYIRDEPLIKNILEVVDNAGGEEEIKYAIATLSQVKITFGAPMLLLHLSFGNKDAFVWHTDDPDYRKIFYTIAKRTYLQNITIATRYSHFDIDFKTLVQDVVGDLAGDANILKYRELPDEVTNFDEAPSINDSIAAIVASLGGSVSDSKTERLVLKQSSDEYALDSQALETLEQVKQTTRKPRHVKNKKSQPVKVPVSDSDDWIGKEEGLPKPYFKRVERPLKDVLIDLYGADEVARMQKEMHQFSKEIKQERQAFRDGLRK</sequence>
<evidence type="ECO:0008006" key="4">
    <source>
        <dbReference type="Google" id="ProtNLM"/>
    </source>
</evidence>
<dbReference type="Proteomes" id="UP000225722">
    <property type="component" value="Segment"/>
</dbReference>
<keyword evidence="3" id="KW-1185">Reference proteome</keyword>
<feature type="compositionally biased region" description="Basic residues" evidence="1">
    <location>
        <begin position="226"/>
        <end position="239"/>
    </location>
</feature>
<organism evidence="2 3">
    <name type="scientific">Nodularia phage vB_NpeS-2AV2</name>
    <dbReference type="NCBI Taxonomy" id="1777122"/>
    <lineage>
        <taxon>Viruses</taxon>
        <taxon>Duplodnaviria</taxon>
        <taxon>Heunggongvirae</taxon>
        <taxon>Uroviricota</taxon>
        <taxon>Caudoviricetes</taxon>
        <taxon>Ravarandavirus</taxon>
        <taxon>Ravarandavirus rv2AV2</taxon>
    </lineage>
</organism>
<name>A0A1L2BX81_9CAUD</name>
<accession>A0A1L2BX81</accession>
<gene>
    <name evidence="2" type="ORF">2AV2_181</name>
</gene>
<protein>
    <recommendedName>
        <fullName evidence="4">POU-specific domain-containing protein</fullName>
    </recommendedName>
</protein>
<evidence type="ECO:0000313" key="3">
    <source>
        <dbReference type="Proteomes" id="UP000225722"/>
    </source>
</evidence>
<evidence type="ECO:0000256" key="1">
    <source>
        <dbReference type="SAM" id="MobiDB-lite"/>
    </source>
</evidence>
<feature type="region of interest" description="Disordered" evidence="1">
    <location>
        <begin position="224"/>
        <end position="248"/>
    </location>
</feature>
<dbReference type="EMBL" id="KU230356">
    <property type="protein sequence ID" value="ALY07633.1"/>
    <property type="molecule type" value="Genomic_DNA"/>
</dbReference>